<keyword evidence="1" id="KW-0472">Membrane</keyword>
<evidence type="ECO:0000313" key="3">
    <source>
        <dbReference type="Proteomes" id="UP000322530"/>
    </source>
</evidence>
<dbReference type="AlphaFoldDB" id="A0A5A5TEK8"/>
<protein>
    <submittedName>
        <fullName evidence="2">Uncharacterized protein</fullName>
    </submittedName>
</protein>
<reference evidence="2 3" key="1">
    <citation type="submission" date="2019-01" db="EMBL/GenBank/DDBJ databases">
        <title>Draft genome sequence of Dictyobacter sp. Uno17.</title>
        <authorList>
            <person name="Wang C.M."/>
            <person name="Zheng Y."/>
            <person name="Sakai Y."/>
            <person name="Abe K."/>
            <person name="Yokota A."/>
            <person name="Yabe S."/>
        </authorList>
    </citation>
    <scope>NUCLEOTIDE SEQUENCE [LARGE SCALE GENOMIC DNA]</scope>
    <source>
        <strain evidence="2 3">Uno17</strain>
    </source>
</reference>
<dbReference type="Proteomes" id="UP000322530">
    <property type="component" value="Unassembled WGS sequence"/>
</dbReference>
<proteinExistence type="predicted"/>
<dbReference type="EMBL" id="BIXY01000048">
    <property type="protein sequence ID" value="GCF09665.1"/>
    <property type="molecule type" value="Genomic_DNA"/>
</dbReference>
<keyword evidence="1" id="KW-1133">Transmembrane helix</keyword>
<accession>A0A5A5TEK8</accession>
<evidence type="ECO:0000256" key="1">
    <source>
        <dbReference type="SAM" id="Phobius"/>
    </source>
</evidence>
<comment type="caution">
    <text evidence="2">The sequence shown here is derived from an EMBL/GenBank/DDBJ whole genome shotgun (WGS) entry which is preliminary data.</text>
</comment>
<keyword evidence="3" id="KW-1185">Reference proteome</keyword>
<evidence type="ECO:0000313" key="2">
    <source>
        <dbReference type="EMBL" id="GCF09665.1"/>
    </source>
</evidence>
<feature type="transmembrane region" description="Helical" evidence="1">
    <location>
        <begin position="47"/>
        <end position="65"/>
    </location>
</feature>
<organism evidence="2 3">
    <name type="scientific">Dictyobacter arantiisoli</name>
    <dbReference type="NCBI Taxonomy" id="2014874"/>
    <lineage>
        <taxon>Bacteria</taxon>
        <taxon>Bacillati</taxon>
        <taxon>Chloroflexota</taxon>
        <taxon>Ktedonobacteria</taxon>
        <taxon>Ktedonobacterales</taxon>
        <taxon>Dictyobacteraceae</taxon>
        <taxon>Dictyobacter</taxon>
    </lineage>
</organism>
<keyword evidence="1" id="KW-0812">Transmembrane</keyword>
<gene>
    <name evidence="2" type="ORF">KDI_32290</name>
</gene>
<sequence>MLMKSIKLMLLGLVLMLLAVGLAQNIAPAIFAVSGSNPPAILKLFPGFEVFLLVMGLAAAIVGFFQKEIKER</sequence>
<name>A0A5A5TEK8_9CHLR</name>